<keyword evidence="2" id="KW-1185">Reference proteome</keyword>
<organism evidence="1 2">
    <name type="scientific">Claviceps pazoutovae</name>
    <dbReference type="NCBI Taxonomy" id="1649127"/>
    <lineage>
        <taxon>Eukaryota</taxon>
        <taxon>Fungi</taxon>
        <taxon>Dikarya</taxon>
        <taxon>Ascomycota</taxon>
        <taxon>Pezizomycotina</taxon>
        <taxon>Sordariomycetes</taxon>
        <taxon>Hypocreomycetidae</taxon>
        <taxon>Hypocreales</taxon>
        <taxon>Clavicipitaceae</taxon>
        <taxon>Claviceps</taxon>
    </lineage>
</organism>
<dbReference type="Proteomes" id="UP000706124">
    <property type="component" value="Unassembled WGS sequence"/>
</dbReference>
<comment type="caution">
    <text evidence="1">The sequence shown here is derived from an EMBL/GenBank/DDBJ whole genome shotgun (WGS) entry which is preliminary data.</text>
</comment>
<dbReference type="AlphaFoldDB" id="A0A9P7M762"/>
<accession>A0A9P7M762</accession>
<evidence type="ECO:0008006" key="3">
    <source>
        <dbReference type="Google" id="ProtNLM"/>
    </source>
</evidence>
<dbReference type="OrthoDB" id="5366531at2759"/>
<dbReference type="EMBL" id="SRPO01000563">
    <property type="protein sequence ID" value="KAG5931501.1"/>
    <property type="molecule type" value="Genomic_DNA"/>
</dbReference>
<evidence type="ECO:0000313" key="1">
    <source>
        <dbReference type="EMBL" id="KAG5931501.1"/>
    </source>
</evidence>
<reference evidence="1 2" key="1">
    <citation type="journal article" date="2020" name="bioRxiv">
        <title>Whole genome comparisons of ergot fungi reveals the divergence and evolution of species within the genus Claviceps are the result of varying mechanisms driving genome evolution and host range expansion.</title>
        <authorList>
            <person name="Wyka S.A."/>
            <person name="Mondo S.J."/>
            <person name="Liu M."/>
            <person name="Dettman J."/>
            <person name="Nalam V."/>
            <person name="Broders K.D."/>
        </authorList>
    </citation>
    <scope>NUCLEOTIDE SEQUENCE [LARGE SCALE GENOMIC DNA]</scope>
    <source>
        <strain evidence="1 2">CCC 1485</strain>
    </source>
</reference>
<gene>
    <name evidence="1" type="ORF">E4U60_006048</name>
</gene>
<protein>
    <recommendedName>
        <fullName evidence="3">Pentatricopeptide repeat domain-containing protein</fullName>
    </recommendedName>
</protein>
<sequence length="767" mass="87136">MRIPRMIKRGDAGKDMWETFELLQKDETSGNLSRDEAQLLRDEVLAVTLTSNSWLDILVDTAHRLLAKYDFYWPDLYMKVMHHMLETHRHDDTIIWHLRLAPKFLPSTDTFGAILSNFVLDPSPSMQSTLTALYISSNDKRLYDHLIPVLFAAGRSKLARLWRKKLLVFGDFPKSNLSTPFLRFLHQYYPSITLTNEEKIIAEVADSFIEDAPLQSKLSNDFCFSKGQYSDSIVAKWLASSWTSIDFAIHLAQRLGLRVMGPRSLQSLALRESGARMTALRLARIEQLGITVSNKNYCKVLAFFAKCEEDSLLADLLACDIHPDEFDDVATRRMLMVSTLRNRDWRRQRLLQGIEWAIDSEPSSHRLNALLQQELETHKLGRARQILDRMEALNINMNRKSASQLLGVAFRGLGKHSAKRKRKYRSSKSRTSFQRLLNMAIGIARRVALHNVAIPLRYWKLLLCNLGRSGRLDEFQQLSEEIVQLYSPSSGGLVPICCEDLPRSLLKSRTAIKASRESSMLSPYAKDTENGLGRDAISSSSPTLGNYDNVKADWICSRCDQANRGAKACSSPHLTAPNYSSRHRSPRTEACGNWNYPIPSIPADLPFSHGQHPIQQIFDLDLQRSIVRWGFDQKLTTSSASPSLEDLAGTGLAICDITKGVRLLARLKYLGVIVDLQVLRAVILSKIALAQIPGSERNRSRDRLELSPERLKLLFDEAWGSDIFPSALDLRGELDKQKPKLWSRYAKLFEQSFDQPQKSSQEDMLFL</sequence>
<proteinExistence type="predicted"/>
<name>A0A9P7M762_9HYPO</name>
<evidence type="ECO:0000313" key="2">
    <source>
        <dbReference type="Proteomes" id="UP000706124"/>
    </source>
</evidence>